<evidence type="ECO:0000256" key="3">
    <source>
        <dbReference type="ARBA" id="ARBA00022827"/>
    </source>
</evidence>
<evidence type="ECO:0000313" key="6">
    <source>
        <dbReference type="EMBL" id="MFC3148042.1"/>
    </source>
</evidence>
<keyword evidence="2 4" id="KW-0285">Flavoprotein</keyword>
<organism evidence="6 7">
    <name type="scientific">Piscinibacterium candidicorallinum</name>
    <dbReference type="NCBI Taxonomy" id="1793872"/>
    <lineage>
        <taxon>Bacteria</taxon>
        <taxon>Pseudomonadati</taxon>
        <taxon>Pseudomonadota</taxon>
        <taxon>Betaproteobacteria</taxon>
        <taxon>Burkholderiales</taxon>
        <taxon>Piscinibacterium</taxon>
    </lineage>
</organism>
<evidence type="ECO:0000259" key="5">
    <source>
        <dbReference type="Pfam" id="PF03441"/>
    </source>
</evidence>
<dbReference type="SUPFAM" id="SSF48173">
    <property type="entry name" value="Cryptochrome/photolyase FAD-binding domain"/>
    <property type="match status" value="1"/>
</dbReference>
<evidence type="ECO:0000256" key="1">
    <source>
        <dbReference type="ARBA" id="ARBA00001974"/>
    </source>
</evidence>
<dbReference type="EMBL" id="JBHRTI010000004">
    <property type="protein sequence ID" value="MFC3148042.1"/>
    <property type="molecule type" value="Genomic_DNA"/>
</dbReference>
<evidence type="ECO:0000256" key="2">
    <source>
        <dbReference type="ARBA" id="ARBA00022630"/>
    </source>
</evidence>
<dbReference type="InterPro" id="IPR002081">
    <property type="entry name" value="Cryptochrome/DNA_photolyase_1"/>
</dbReference>
<keyword evidence="7" id="KW-1185">Reference proteome</keyword>
<reference evidence="7" key="1">
    <citation type="journal article" date="2019" name="Int. J. Syst. Evol. Microbiol.">
        <title>The Global Catalogue of Microorganisms (GCM) 10K type strain sequencing project: providing services to taxonomists for standard genome sequencing and annotation.</title>
        <authorList>
            <consortium name="The Broad Institute Genomics Platform"/>
            <consortium name="The Broad Institute Genome Sequencing Center for Infectious Disease"/>
            <person name="Wu L."/>
            <person name="Ma J."/>
        </authorList>
    </citation>
    <scope>NUCLEOTIDE SEQUENCE [LARGE SCALE GENOMIC DNA]</scope>
    <source>
        <strain evidence="7">KCTC 52168</strain>
    </source>
</reference>
<dbReference type="PRINTS" id="PR00147">
    <property type="entry name" value="DNAPHOTLYASE"/>
</dbReference>
<evidence type="ECO:0000256" key="4">
    <source>
        <dbReference type="RuleBase" id="RU004182"/>
    </source>
</evidence>
<sequence length="425" mass="47120">MNRRWHRAHERLDSTAQAVLEPDFPATREAALARIEAIQLARYAATRNHLAGAVSALSPYITHGFTRLPEIAARLRQRGALPVEHKYIFELGWRAFFRHAWGHLGRDILDDLHEGPLPRAAYASDLPADIRAGRTGVPVIDQAVAMLYRSGWLHNHARMWLASYVVHVRKVHWRAGADWLYCHLLDGDLASNHLSWQWVAGTGSHKPYLFNAENVARYAPPEWHSPGTVIDTSYETLDLIARGRQRIAAPAASGPGADEPALHSAPPADALAALPVTTPDAAAVRGQSVWLIHPWALDEVPAELPTETLRIAVLPQECWARLPWSERRWQFVLARVAELAPAAVWSAPTNALVDALRAATQVHGIDDPHLPAGLRRLKLMPEPALFPAVERPCSSFTQYWTRATKQAKDVADLLGGPPQASLFNH</sequence>
<dbReference type="PANTHER" id="PTHR11455">
    <property type="entry name" value="CRYPTOCHROME"/>
    <property type="match status" value="1"/>
</dbReference>
<dbReference type="Pfam" id="PF03441">
    <property type="entry name" value="FAD_binding_7"/>
    <property type="match status" value="1"/>
</dbReference>
<dbReference type="InterPro" id="IPR005101">
    <property type="entry name" value="Cryptochr/Photolyase_FAD-bd"/>
</dbReference>
<dbReference type="PANTHER" id="PTHR11455:SF18">
    <property type="entry name" value="SI:CH1073-390K14.1"/>
    <property type="match status" value="1"/>
</dbReference>
<comment type="similarity">
    <text evidence="4">Belongs to the DNA photolyase family.</text>
</comment>
<feature type="domain" description="Cryptochrome/DNA photolyase FAD-binding" evidence="5">
    <location>
        <begin position="89"/>
        <end position="214"/>
    </location>
</feature>
<comment type="cofactor">
    <cofactor evidence="1">
        <name>FAD</name>
        <dbReference type="ChEBI" id="CHEBI:57692"/>
    </cofactor>
</comment>
<accession>A0ABV7H7N0</accession>
<comment type="caution">
    <text evidence="6">The sequence shown here is derived from an EMBL/GenBank/DDBJ whole genome shotgun (WGS) entry which is preliminary data.</text>
</comment>
<gene>
    <name evidence="6" type="ORF">ACFOEN_10350</name>
</gene>
<keyword evidence="4" id="KW-0157">Chromophore</keyword>
<evidence type="ECO:0000313" key="7">
    <source>
        <dbReference type="Proteomes" id="UP001595556"/>
    </source>
</evidence>
<proteinExistence type="inferred from homology"/>
<dbReference type="Gene3D" id="1.10.579.10">
    <property type="entry name" value="DNA Cyclobutane Dipyrimidine Photolyase, subunit A, domain 3"/>
    <property type="match status" value="1"/>
</dbReference>
<protein>
    <submittedName>
        <fullName evidence="6">FAD-binding domain-containing protein</fullName>
    </submittedName>
</protein>
<dbReference type="InterPro" id="IPR036134">
    <property type="entry name" value="Crypto/Photolyase_FAD-like_sf"/>
</dbReference>
<dbReference type="Proteomes" id="UP001595556">
    <property type="component" value="Unassembled WGS sequence"/>
</dbReference>
<keyword evidence="3 4" id="KW-0274">FAD</keyword>
<dbReference type="Gene3D" id="1.25.40.80">
    <property type="match status" value="1"/>
</dbReference>
<dbReference type="RefSeq" id="WP_377303628.1">
    <property type="nucleotide sequence ID" value="NZ_CP180191.1"/>
</dbReference>
<name>A0ABV7H7N0_9BURK</name>